<reference evidence="1 2" key="1">
    <citation type="submission" date="2014-11" db="EMBL/GenBank/DDBJ databases">
        <authorList>
            <person name="Zhu J."/>
            <person name="Qi W."/>
            <person name="Song R."/>
        </authorList>
    </citation>
    <scope>NUCLEOTIDE SEQUENCE [LARGE SCALE GENOMIC DNA]</scope>
</reference>
<sequence>MQRVRYRLLGSGGSRFVHRLGVSQFFSFSTSSAAYSSGQLTVLTAWSNDTDRHRAVAEIARRHLSAIEQRQRQRDADSQICWLWFYDDRPAHNNNSNSNSSSSATHLVEHTAARRDDLSLAFQTPCLDETPYTSCSLIIAPSIRFFSTPDESFPSEVQPTWMSESGGIFLCLGSRTSNAYALYRRFSGLFHRTAGILLHTSSPTYALSLPQHTHTDTKDASNGAAGLFIFAIDRPDDHHADAFPVLAYRNRFDPIQIHSSFARRFFLPERLAEFAEKRATRIVSVDEEEKGRAAVTSAVRLNAFKPEPPTVADGQFKRLEGVPVMTYNAPSWPQKEIYLTLFEPRYRVMFKHAIDRCGGLFGFIREGFSIGCLVAIEGWAFTTSDYQVMLKGTATHRFLLGRRQPALSDAPESFGLCFHDVWVYDDTHSEVEKRQLEEQEWVRRDIMPSIRARGISLAEYSFSARDESSELVLASTSLSARLQFAVHGDAGLSRLQETSVFARDNLPEEVVERRGGSE</sequence>
<evidence type="ECO:0000313" key="1">
    <source>
        <dbReference type="EMBL" id="CEL91767.1"/>
    </source>
</evidence>
<dbReference type="Proteomes" id="UP000041254">
    <property type="component" value="Unassembled WGS sequence"/>
</dbReference>
<proteinExistence type="predicted"/>
<dbReference type="VEuPathDB" id="CryptoDB:Vbra_19970"/>
<name>A0A0G4E964_VITBC</name>
<protein>
    <submittedName>
        <fullName evidence="1">Uncharacterized protein</fullName>
    </submittedName>
</protein>
<keyword evidence="2" id="KW-1185">Reference proteome</keyword>
<evidence type="ECO:0000313" key="2">
    <source>
        <dbReference type="Proteomes" id="UP000041254"/>
    </source>
</evidence>
<organism evidence="1 2">
    <name type="scientific">Vitrella brassicaformis (strain CCMP3155)</name>
    <dbReference type="NCBI Taxonomy" id="1169540"/>
    <lineage>
        <taxon>Eukaryota</taxon>
        <taxon>Sar</taxon>
        <taxon>Alveolata</taxon>
        <taxon>Colpodellida</taxon>
        <taxon>Vitrellaceae</taxon>
        <taxon>Vitrella</taxon>
    </lineage>
</organism>
<dbReference type="Gene3D" id="2.30.130.40">
    <property type="entry name" value="LON domain-like"/>
    <property type="match status" value="1"/>
</dbReference>
<dbReference type="EMBL" id="CDMY01000022">
    <property type="protein sequence ID" value="CEL91767.1"/>
    <property type="molecule type" value="Genomic_DNA"/>
</dbReference>
<dbReference type="AlphaFoldDB" id="A0A0G4E964"/>
<dbReference type="InterPro" id="IPR046336">
    <property type="entry name" value="Lon_prtase_N_sf"/>
</dbReference>
<dbReference type="InParanoid" id="A0A0G4E964"/>
<accession>A0A0G4E964</accession>
<gene>
    <name evidence="1" type="ORF">Vbra_19970</name>
</gene>
<dbReference type="OrthoDB" id="264917at2759"/>